<dbReference type="AlphaFoldDB" id="A0A3S5AN90"/>
<sequence>MGQVFPRRRNANKNACINPSRGQPWRAGNRSRTPPTWPGAGRSGGDTTSFCPTSAQTQRDIFPRPHNQHFWPHQTANDRPTSQHCLTGRQICHLSFIGIGSYTCHGDA</sequence>
<proteinExistence type="predicted"/>
<evidence type="ECO:0000256" key="1">
    <source>
        <dbReference type="SAM" id="MobiDB-lite"/>
    </source>
</evidence>
<gene>
    <name evidence="2" type="ORF">PXEA_LOCUS21429</name>
</gene>
<dbReference type="Proteomes" id="UP000784294">
    <property type="component" value="Unassembled WGS sequence"/>
</dbReference>
<evidence type="ECO:0000313" key="2">
    <source>
        <dbReference type="EMBL" id="VEL27989.1"/>
    </source>
</evidence>
<feature type="compositionally biased region" description="Polar residues" evidence="1">
    <location>
        <begin position="12"/>
        <end position="21"/>
    </location>
</feature>
<feature type="region of interest" description="Disordered" evidence="1">
    <location>
        <begin position="1"/>
        <end position="56"/>
    </location>
</feature>
<keyword evidence="3" id="KW-1185">Reference proteome</keyword>
<comment type="caution">
    <text evidence="2">The sequence shown here is derived from an EMBL/GenBank/DDBJ whole genome shotgun (WGS) entry which is preliminary data.</text>
</comment>
<accession>A0A3S5AN90</accession>
<reference evidence="2" key="1">
    <citation type="submission" date="2018-11" db="EMBL/GenBank/DDBJ databases">
        <authorList>
            <consortium name="Pathogen Informatics"/>
        </authorList>
    </citation>
    <scope>NUCLEOTIDE SEQUENCE</scope>
</reference>
<organism evidence="2 3">
    <name type="scientific">Protopolystoma xenopodis</name>
    <dbReference type="NCBI Taxonomy" id="117903"/>
    <lineage>
        <taxon>Eukaryota</taxon>
        <taxon>Metazoa</taxon>
        <taxon>Spiralia</taxon>
        <taxon>Lophotrochozoa</taxon>
        <taxon>Platyhelminthes</taxon>
        <taxon>Monogenea</taxon>
        <taxon>Polyopisthocotylea</taxon>
        <taxon>Polystomatidea</taxon>
        <taxon>Polystomatidae</taxon>
        <taxon>Protopolystoma</taxon>
    </lineage>
</organism>
<protein>
    <submittedName>
        <fullName evidence="2">Uncharacterized protein</fullName>
    </submittedName>
</protein>
<feature type="compositionally biased region" description="Polar residues" evidence="1">
    <location>
        <begin position="45"/>
        <end position="56"/>
    </location>
</feature>
<evidence type="ECO:0000313" key="3">
    <source>
        <dbReference type="Proteomes" id="UP000784294"/>
    </source>
</evidence>
<feature type="compositionally biased region" description="Basic residues" evidence="1">
    <location>
        <begin position="1"/>
        <end position="11"/>
    </location>
</feature>
<dbReference type="EMBL" id="CAAALY010091540">
    <property type="protein sequence ID" value="VEL27989.1"/>
    <property type="molecule type" value="Genomic_DNA"/>
</dbReference>
<name>A0A3S5AN90_9PLAT</name>